<dbReference type="Proteomes" id="UP000494106">
    <property type="component" value="Unassembled WGS sequence"/>
</dbReference>
<evidence type="ECO:0000256" key="4">
    <source>
        <dbReference type="ARBA" id="ARBA00023136"/>
    </source>
</evidence>
<accession>A0A8S0ZAY0</accession>
<dbReference type="OrthoDB" id="288203at2759"/>
<dbReference type="InterPro" id="IPR011547">
    <property type="entry name" value="SLC26A/SulP_dom"/>
</dbReference>
<feature type="domain" description="SLC26A/SulP transporter" evidence="6">
    <location>
        <begin position="29"/>
        <end position="416"/>
    </location>
</feature>
<gene>
    <name evidence="7" type="ORF">APLA_LOCUS1837</name>
    <name evidence="8" type="ORF">APLA_LOCUS4050</name>
</gene>
<evidence type="ECO:0000313" key="8">
    <source>
        <dbReference type="EMBL" id="CAB3229984.1"/>
    </source>
</evidence>
<dbReference type="GO" id="GO:0016020">
    <property type="term" value="C:membrane"/>
    <property type="evidence" value="ECO:0007669"/>
    <property type="project" value="UniProtKB-SubCell"/>
</dbReference>
<dbReference type="EMBL" id="CADEBD010000171">
    <property type="protein sequence ID" value="CAB3224265.1"/>
    <property type="molecule type" value="Genomic_DNA"/>
</dbReference>
<reference evidence="9 10" key="1">
    <citation type="submission" date="2020-04" db="EMBL/GenBank/DDBJ databases">
        <authorList>
            <person name="Wallbank WR R."/>
            <person name="Pardo Diaz C."/>
            <person name="Kozak K."/>
            <person name="Martin S."/>
            <person name="Jiggins C."/>
            <person name="Moest M."/>
            <person name="Warren A I."/>
            <person name="Byers J.R.P. K."/>
            <person name="Montejo-Kovacevich G."/>
            <person name="Yen C E."/>
        </authorList>
    </citation>
    <scope>NUCLEOTIDE SEQUENCE [LARGE SCALE GENOMIC DNA]</scope>
</reference>
<evidence type="ECO:0000256" key="1">
    <source>
        <dbReference type="ARBA" id="ARBA00004141"/>
    </source>
</evidence>
<feature type="transmembrane region" description="Helical" evidence="5">
    <location>
        <begin position="128"/>
        <end position="147"/>
    </location>
</feature>
<dbReference type="PANTHER" id="PTHR11814">
    <property type="entry name" value="SULFATE TRANSPORTER"/>
    <property type="match status" value="1"/>
</dbReference>
<evidence type="ECO:0000256" key="2">
    <source>
        <dbReference type="ARBA" id="ARBA00022692"/>
    </source>
</evidence>
<feature type="transmembrane region" description="Helical" evidence="5">
    <location>
        <begin position="415"/>
        <end position="448"/>
    </location>
</feature>
<feature type="transmembrane region" description="Helical" evidence="5">
    <location>
        <begin position="387"/>
        <end position="409"/>
    </location>
</feature>
<feature type="transmembrane region" description="Helical" evidence="5">
    <location>
        <begin position="102"/>
        <end position="122"/>
    </location>
</feature>
<evidence type="ECO:0000259" key="6">
    <source>
        <dbReference type="Pfam" id="PF00916"/>
    </source>
</evidence>
<organism evidence="8 9">
    <name type="scientific">Arctia plantaginis</name>
    <name type="common">Wood tiger moth</name>
    <name type="synonym">Phalaena plantaginis</name>
    <dbReference type="NCBI Taxonomy" id="874455"/>
    <lineage>
        <taxon>Eukaryota</taxon>
        <taxon>Metazoa</taxon>
        <taxon>Ecdysozoa</taxon>
        <taxon>Arthropoda</taxon>
        <taxon>Hexapoda</taxon>
        <taxon>Insecta</taxon>
        <taxon>Pterygota</taxon>
        <taxon>Neoptera</taxon>
        <taxon>Endopterygota</taxon>
        <taxon>Lepidoptera</taxon>
        <taxon>Glossata</taxon>
        <taxon>Ditrysia</taxon>
        <taxon>Noctuoidea</taxon>
        <taxon>Erebidae</taxon>
        <taxon>Arctiinae</taxon>
        <taxon>Arctia</taxon>
    </lineage>
</organism>
<name>A0A8S0ZAY0_ARCPL</name>
<evidence type="ECO:0000313" key="7">
    <source>
        <dbReference type="EMBL" id="CAB3224265.1"/>
    </source>
</evidence>
<comment type="caution">
    <text evidence="8">The sequence shown here is derived from an EMBL/GenBank/DDBJ whole genome shotgun (WGS) entry which is preliminary data.</text>
</comment>
<proteinExistence type="predicted"/>
<keyword evidence="9" id="KW-1185">Reference proteome</keyword>
<evidence type="ECO:0000313" key="10">
    <source>
        <dbReference type="Proteomes" id="UP000494256"/>
    </source>
</evidence>
<dbReference type="InterPro" id="IPR001902">
    <property type="entry name" value="SLC26A/SulP_fam"/>
</dbReference>
<keyword evidence="2 5" id="KW-0812">Transmembrane</keyword>
<evidence type="ECO:0000256" key="5">
    <source>
        <dbReference type="SAM" id="Phobius"/>
    </source>
</evidence>
<feature type="transmembrane region" description="Helical" evidence="5">
    <location>
        <begin position="288"/>
        <end position="310"/>
    </location>
</feature>
<feature type="transmembrane region" description="Helical" evidence="5">
    <location>
        <begin position="322"/>
        <end position="340"/>
    </location>
</feature>
<dbReference type="AlphaFoldDB" id="A0A8S0ZAY0"/>
<feature type="transmembrane region" description="Helical" evidence="5">
    <location>
        <begin position="221"/>
        <end position="245"/>
    </location>
</feature>
<protein>
    <recommendedName>
        <fullName evidence="6">SLC26A/SulP transporter domain-containing protein</fullName>
    </recommendedName>
</protein>
<feature type="transmembrane region" description="Helical" evidence="5">
    <location>
        <begin position="360"/>
        <end position="380"/>
    </location>
</feature>
<dbReference type="Pfam" id="PF00916">
    <property type="entry name" value="Sulfate_transp"/>
    <property type="match status" value="1"/>
</dbReference>
<comment type="subcellular location">
    <subcellularLocation>
        <location evidence="1">Membrane</location>
        <topology evidence="1">Multi-pass membrane protein</topology>
    </subcellularLocation>
</comment>
<dbReference type="EMBL" id="CADEBC010000426">
    <property type="protein sequence ID" value="CAB3229984.1"/>
    <property type="molecule type" value="Genomic_DNA"/>
</dbReference>
<sequence>MSAAPKSFIVRLFPIVQWSKTYNPEQAIGDMLAGITIALTLIPQSMAYSALAGFEPQYGLYASFMGGFVYAFLGTCPQVNIGPTALLSLLTFTYTRGTNIDFAVLLCFMTGIVQLMTAIAQLGFVMDFVSVPVISGFTSAASLMVASSQVKGLLGIKFKAGTFVDTWVKIFKHLGETRITDTMLSLSCCTILTLMQYLKKIPFKKPESDGEKRRAAMRKKIFWFIAISRNAVVVLLASVTAFLMFESLNDPFHLTGPITPGLPTPQPPPFQSKVGDKVYTAREMLSRLGVGLIVVPMIGILANVAIAKAFARGKKVNATQEILAIGICGIVSSFFVSMPVNGSISRSAVSDASGVRTPGAGFYTGALVILTLVLLTPYFYYIPRAALSSVIVCAVLHMVETAIIAKLWKVSRIDLIPLVGCFFCSLGLGVEIGLLCGVGFDVLLLLYYNSRPPLDIKHVTDGILPPHYAIHPVGRLSFAGAERVRTKILNLQFPEEHEVPSSDGATSKTKPAKLLVVYCENLYRLDYTFLQSLKMLESDWRPHSKIIFCNARPSVKEQLKGVLTDSIYCDSGELRTHLISAPVMPAAVEVGKSENATV</sequence>
<feature type="transmembrane region" description="Helical" evidence="5">
    <location>
        <begin position="27"/>
        <end position="48"/>
    </location>
</feature>
<evidence type="ECO:0000313" key="9">
    <source>
        <dbReference type="Proteomes" id="UP000494106"/>
    </source>
</evidence>
<keyword evidence="4 5" id="KW-0472">Membrane</keyword>
<dbReference type="GO" id="GO:0055085">
    <property type="term" value="P:transmembrane transport"/>
    <property type="evidence" value="ECO:0007669"/>
    <property type="project" value="InterPro"/>
</dbReference>
<dbReference type="Proteomes" id="UP000494256">
    <property type="component" value="Unassembled WGS sequence"/>
</dbReference>
<evidence type="ECO:0000256" key="3">
    <source>
        <dbReference type="ARBA" id="ARBA00022989"/>
    </source>
</evidence>
<feature type="transmembrane region" description="Helical" evidence="5">
    <location>
        <begin position="68"/>
        <end position="90"/>
    </location>
</feature>
<keyword evidence="3 5" id="KW-1133">Transmembrane helix</keyword>